<dbReference type="Gene3D" id="1.20.1740.10">
    <property type="entry name" value="Amino acid/polyamine transporter I"/>
    <property type="match status" value="1"/>
</dbReference>
<feature type="compositionally biased region" description="Pro residues" evidence="6">
    <location>
        <begin position="1"/>
        <end position="10"/>
    </location>
</feature>
<dbReference type="OrthoDB" id="3900342at2759"/>
<evidence type="ECO:0000259" key="8">
    <source>
        <dbReference type="Pfam" id="PF13906"/>
    </source>
</evidence>
<dbReference type="AlphaFoldDB" id="A0A835FYX8"/>
<feature type="transmembrane region" description="Helical" evidence="7">
    <location>
        <begin position="241"/>
        <end position="258"/>
    </location>
</feature>
<comment type="similarity">
    <text evidence="2">Belongs to the amino acid-polyamine-organocation (APC) superfamily. Cationic amino acid transporter (CAT) (TC 2.A.3.3) family.</text>
</comment>
<protein>
    <recommendedName>
        <fullName evidence="8">Cationic amino acid transporter C-terminal domain-containing protein</fullName>
    </recommendedName>
</protein>
<dbReference type="Pfam" id="PF13906">
    <property type="entry name" value="AA_permease_C"/>
    <property type="match status" value="1"/>
</dbReference>
<feature type="transmembrane region" description="Helical" evidence="7">
    <location>
        <begin position="100"/>
        <end position="122"/>
    </location>
</feature>
<dbReference type="PANTHER" id="PTHR43243">
    <property type="entry name" value="INNER MEMBRANE TRANSPORTER YGJI-RELATED"/>
    <property type="match status" value="1"/>
</dbReference>
<keyword evidence="4 7" id="KW-1133">Transmembrane helix</keyword>
<feature type="transmembrane region" description="Helical" evidence="7">
    <location>
        <begin position="265"/>
        <end position="287"/>
    </location>
</feature>
<dbReference type="InterPro" id="IPR002293">
    <property type="entry name" value="AA/rel_permease1"/>
</dbReference>
<evidence type="ECO:0000313" key="9">
    <source>
        <dbReference type="EMBL" id="KAF8783653.1"/>
    </source>
</evidence>
<feature type="transmembrane region" description="Helical" evidence="7">
    <location>
        <begin position="599"/>
        <end position="616"/>
    </location>
</feature>
<evidence type="ECO:0000256" key="5">
    <source>
        <dbReference type="ARBA" id="ARBA00023136"/>
    </source>
</evidence>
<feature type="domain" description="Cationic amino acid transporter C-terminal" evidence="8">
    <location>
        <begin position="571"/>
        <end position="621"/>
    </location>
</feature>
<feature type="transmembrane region" description="Helical" evidence="7">
    <location>
        <begin position="394"/>
        <end position="415"/>
    </location>
</feature>
<feature type="transmembrane region" description="Helical" evidence="7">
    <location>
        <begin position="468"/>
        <end position="489"/>
    </location>
</feature>
<feature type="transmembrane region" description="Helical" evidence="7">
    <location>
        <begin position="541"/>
        <end position="562"/>
    </location>
</feature>
<evidence type="ECO:0000256" key="7">
    <source>
        <dbReference type="SAM" id="Phobius"/>
    </source>
</evidence>
<feature type="transmembrane region" description="Helical" evidence="7">
    <location>
        <begin position="307"/>
        <end position="329"/>
    </location>
</feature>
<feature type="transmembrane region" description="Helical" evidence="7">
    <location>
        <begin position="574"/>
        <end position="592"/>
    </location>
</feature>
<evidence type="ECO:0000256" key="6">
    <source>
        <dbReference type="SAM" id="MobiDB-lite"/>
    </source>
</evidence>
<comment type="subcellular location">
    <subcellularLocation>
        <location evidence="1">Membrane</location>
        <topology evidence="1">Multi-pass membrane protein</topology>
    </subcellularLocation>
</comment>
<dbReference type="GO" id="GO:0005886">
    <property type="term" value="C:plasma membrane"/>
    <property type="evidence" value="ECO:0007669"/>
    <property type="project" value="TreeGrafter"/>
</dbReference>
<evidence type="ECO:0000256" key="3">
    <source>
        <dbReference type="ARBA" id="ARBA00022692"/>
    </source>
</evidence>
<evidence type="ECO:0000256" key="1">
    <source>
        <dbReference type="ARBA" id="ARBA00004141"/>
    </source>
</evidence>
<dbReference type="InterPro" id="IPR029485">
    <property type="entry name" value="CAT_C"/>
</dbReference>
<reference evidence="9" key="1">
    <citation type="submission" date="2020-07" db="EMBL/GenBank/DDBJ databases">
        <title>Genome sequence and genetic diversity analysis of an under-domesticated orphan crop, white fonio (Digitaria exilis).</title>
        <authorList>
            <person name="Bennetzen J.L."/>
            <person name="Chen S."/>
            <person name="Ma X."/>
            <person name="Wang X."/>
            <person name="Yssel A.E.J."/>
            <person name="Chaluvadi S.R."/>
            <person name="Johnson M."/>
            <person name="Gangashetty P."/>
            <person name="Hamidou F."/>
            <person name="Sanogo M.D."/>
            <person name="Zwaenepoel A."/>
            <person name="Wallace J."/>
            <person name="Van De Peer Y."/>
            <person name="Van Deynze A."/>
        </authorList>
    </citation>
    <scope>NUCLEOTIDE SEQUENCE</scope>
    <source>
        <tissue evidence="9">Leaves</tissue>
    </source>
</reference>
<evidence type="ECO:0000256" key="2">
    <source>
        <dbReference type="ARBA" id="ARBA00008572"/>
    </source>
</evidence>
<proteinExistence type="inferred from homology"/>
<evidence type="ECO:0000313" key="10">
    <source>
        <dbReference type="Proteomes" id="UP000636709"/>
    </source>
</evidence>
<dbReference type="Pfam" id="PF13520">
    <property type="entry name" value="AA_permease_2"/>
    <property type="match status" value="1"/>
</dbReference>
<comment type="caution">
    <text evidence="9">The sequence shown here is derived from an EMBL/GenBank/DDBJ whole genome shotgun (WGS) entry which is preliminary data.</text>
</comment>
<dbReference type="GO" id="GO:0015171">
    <property type="term" value="F:amino acid transmembrane transporter activity"/>
    <property type="evidence" value="ECO:0007669"/>
    <property type="project" value="TreeGrafter"/>
</dbReference>
<keyword evidence="10" id="KW-1185">Reference proteome</keyword>
<dbReference type="Proteomes" id="UP000636709">
    <property type="component" value="Unassembled WGS sequence"/>
</dbReference>
<feature type="transmembrane region" description="Helical" evidence="7">
    <location>
        <begin position="74"/>
        <end position="93"/>
    </location>
</feature>
<dbReference type="EMBL" id="JACEFO010000062">
    <property type="protein sequence ID" value="KAF8783653.1"/>
    <property type="molecule type" value="Genomic_DNA"/>
</dbReference>
<accession>A0A835FYX8</accession>
<keyword evidence="3 7" id="KW-0812">Transmembrane</keyword>
<sequence>MDKTAPPPSSHPDHGGAITTGGGGSFASLRAYGRALAQTPRRVARRACAATAPGEEMSRVRERSGPRMARALRWWDLVGLGLGGMVGAGVFVTTGRATRLYAGPGVVVSYAIAGLCALLSAFCYTEFAVDMPVAGGAFSYLRVTFGQFSSHYDSFLSLADFCTFLLFCRGGDLTSVMVCLLHNTGELAAFLTGANLIMEYVFSNAAVARSFTAYLGTAVGVDAPSKWRIPVPGFPEGFNEVDLVAVGVILLISVCICYSTKESSVVNMVLTVVHVAFILFIIVVGFMHGDARNLTRPANPSQNPGGFFPHGAMGVFNGAAMVYLSYIGYDAVSTMAEEVQRPARDIPIGVSGSVVVVTVLYCLMAASMSMLLPYDAIDPDAPFSGAFRGSKRMGWVSNVIGAGASLGILTSLMVAMLGQARYLCVIGRSGVMPAWLARVNPRTATPVNASAFLGLFTAALALFTELDILLNLVCIGTLFVFYMVANAIVYRRYVVGAGDDLGPRRGAAWPTLAFLAAFSLLALAFTLVWKLTPAEHGGVRAGLLAACAALAVATVAAFQALVPQAHTPELWGVPGMPWVPAASVFLNVFLLGSLDRPSYVRFGFFSVAALLVYVLYSVHASYDAEESGGAAAGLDAGGAKVQDEACTV</sequence>
<name>A0A835FYX8_9POAL</name>
<feature type="transmembrane region" description="Helical" evidence="7">
    <location>
        <begin position="509"/>
        <end position="529"/>
    </location>
</feature>
<keyword evidence="5 7" id="KW-0472">Membrane</keyword>
<organism evidence="9 10">
    <name type="scientific">Digitaria exilis</name>
    <dbReference type="NCBI Taxonomy" id="1010633"/>
    <lineage>
        <taxon>Eukaryota</taxon>
        <taxon>Viridiplantae</taxon>
        <taxon>Streptophyta</taxon>
        <taxon>Embryophyta</taxon>
        <taxon>Tracheophyta</taxon>
        <taxon>Spermatophyta</taxon>
        <taxon>Magnoliopsida</taxon>
        <taxon>Liliopsida</taxon>
        <taxon>Poales</taxon>
        <taxon>Poaceae</taxon>
        <taxon>PACMAD clade</taxon>
        <taxon>Panicoideae</taxon>
        <taxon>Panicodae</taxon>
        <taxon>Paniceae</taxon>
        <taxon>Anthephorinae</taxon>
        <taxon>Digitaria</taxon>
    </lineage>
</organism>
<dbReference type="PANTHER" id="PTHR43243:SF41">
    <property type="entry name" value="CATIONIC AMINO ACID TRANSPORTER 7, CHLOROPLASTIC"/>
    <property type="match status" value="1"/>
</dbReference>
<gene>
    <name evidence="9" type="ORF">HU200_000421</name>
</gene>
<evidence type="ECO:0000256" key="4">
    <source>
        <dbReference type="ARBA" id="ARBA00022989"/>
    </source>
</evidence>
<feature type="transmembrane region" description="Helical" evidence="7">
    <location>
        <begin position="350"/>
        <end position="374"/>
    </location>
</feature>
<feature type="region of interest" description="Disordered" evidence="6">
    <location>
        <begin position="1"/>
        <end position="20"/>
    </location>
</feature>